<dbReference type="PaxDb" id="39947-A0A0P0WLM7"/>
<organism evidence="2 3">
    <name type="scientific">Oryza sativa subsp. japonica</name>
    <name type="common">Rice</name>
    <dbReference type="NCBI Taxonomy" id="39947"/>
    <lineage>
        <taxon>Eukaryota</taxon>
        <taxon>Viridiplantae</taxon>
        <taxon>Streptophyta</taxon>
        <taxon>Embryophyta</taxon>
        <taxon>Tracheophyta</taxon>
        <taxon>Spermatophyta</taxon>
        <taxon>Magnoliopsida</taxon>
        <taxon>Liliopsida</taxon>
        <taxon>Poales</taxon>
        <taxon>Poaceae</taxon>
        <taxon>BOP clade</taxon>
        <taxon>Oryzoideae</taxon>
        <taxon>Oryzeae</taxon>
        <taxon>Oryzinae</taxon>
        <taxon>Oryza</taxon>
        <taxon>Oryza sativa</taxon>
    </lineage>
</organism>
<dbReference type="InParanoid" id="A0A0P0WLM7"/>
<protein>
    <submittedName>
        <fullName evidence="2">Os05g0379300 protein</fullName>
    </submittedName>
</protein>
<dbReference type="Proteomes" id="UP000059680">
    <property type="component" value="Chromosome 5"/>
</dbReference>
<dbReference type="EMBL" id="AP014961">
    <property type="protein sequence ID" value="BAS93751.1"/>
    <property type="molecule type" value="Genomic_DNA"/>
</dbReference>
<reference evidence="2 3" key="2">
    <citation type="journal article" date="2013" name="Plant Cell Physiol.">
        <title>Rice Annotation Project Database (RAP-DB): an integrative and interactive database for rice genomics.</title>
        <authorList>
            <person name="Sakai H."/>
            <person name="Lee S.S."/>
            <person name="Tanaka T."/>
            <person name="Numa H."/>
            <person name="Kim J."/>
            <person name="Kawahara Y."/>
            <person name="Wakimoto H."/>
            <person name="Yang C.C."/>
            <person name="Iwamoto M."/>
            <person name="Abe T."/>
            <person name="Yamada Y."/>
            <person name="Muto A."/>
            <person name="Inokuchi H."/>
            <person name="Ikemura T."/>
            <person name="Matsumoto T."/>
            <person name="Sasaki T."/>
            <person name="Itoh T."/>
        </authorList>
    </citation>
    <scope>NUCLEOTIDE SEQUENCE [LARGE SCALE GENOMIC DNA]</scope>
    <source>
        <strain evidence="3">cv. Nipponbare</strain>
    </source>
</reference>
<feature type="compositionally biased region" description="Basic residues" evidence="1">
    <location>
        <begin position="1"/>
        <end position="15"/>
    </location>
</feature>
<evidence type="ECO:0000256" key="1">
    <source>
        <dbReference type="SAM" id="MobiDB-lite"/>
    </source>
</evidence>
<accession>A0A0P0WLM7</accession>
<dbReference type="AlphaFoldDB" id="A0A0P0WLM7"/>
<feature type="non-terminal residue" evidence="2">
    <location>
        <position position="1"/>
    </location>
</feature>
<name>A0A0P0WLM7_ORYSJ</name>
<keyword evidence="3" id="KW-1185">Reference proteome</keyword>
<evidence type="ECO:0000313" key="2">
    <source>
        <dbReference type="EMBL" id="BAS93751.1"/>
    </source>
</evidence>
<reference evidence="3" key="1">
    <citation type="journal article" date="2005" name="Nature">
        <title>The map-based sequence of the rice genome.</title>
        <authorList>
            <consortium name="International rice genome sequencing project (IRGSP)"/>
            <person name="Matsumoto T."/>
            <person name="Wu J."/>
            <person name="Kanamori H."/>
            <person name="Katayose Y."/>
            <person name="Fujisawa M."/>
            <person name="Namiki N."/>
            <person name="Mizuno H."/>
            <person name="Yamamoto K."/>
            <person name="Antonio B.A."/>
            <person name="Baba T."/>
            <person name="Sakata K."/>
            <person name="Nagamura Y."/>
            <person name="Aoki H."/>
            <person name="Arikawa K."/>
            <person name="Arita K."/>
            <person name="Bito T."/>
            <person name="Chiden Y."/>
            <person name="Fujitsuka N."/>
            <person name="Fukunaka R."/>
            <person name="Hamada M."/>
            <person name="Harada C."/>
            <person name="Hayashi A."/>
            <person name="Hijishita S."/>
            <person name="Honda M."/>
            <person name="Hosokawa S."/>
            <person name="Ichikawa Y."/>
            <person name="Idonuma A."/>
            <person name="Iijima M."/>
            <person name="Ikeda M."/>
            <person name="Ikeno M."/>
            <person name="Ito K."/>
            <person name="Ito S."/>
            <person name="Ito T."/>
            <person name="Ito Y."/>
            <person name="Ito Y."/>
            <person name="Iwabuchi A."/>
            <person name="Kamiya K."/>
            <person name="Karasawa W."/>
            <person name="Kurita K."/>
            <person name="Katagiri S."/>
            <person name="Kikuta A."/>
            <person name="Kobayashi H."/>
            <person name="Kobayashi N."/>
            <person name="Machita K."/>
            <person name="Maehara T."/>
            <person name="Masukawa M."/>
            <person name="Mizubayashi T."/>
            <person name="Mukai Y."/>
            <person name="Nagasaki H."/>
            <person name="Nagata Y."/>
            <person name="Naito S."/>
            <person name="Nakashima M."/>
            <person name="Nakama Y."/>
            <person name="Nakamichi Y."/>
            <person name="Nakamura M."/>
            <person name="Meguro A."/>
            <person name="Negishi M."/>
            <person name="Ohta I."/>
            <person name="Ohta T."/>
            <person name="Okamoto M."/>
            <person name="Ono N."/>
            <person name="Saji S."/>
            <person name="Sakaguchi M."/>
            <person name="Sakai K."/>
            <person name="Shibata M."/>
            <person name="Shimokawa T."/>
            <person name="Song J."/>
            <person name="Takazaki Y."/>
            <person name="Terasawa K."/>
            <person name="Tsugane M."/>
            <person name="Tsuji K."/>
            <person name="Ueda S."/>
            <person name="Waki K."/>
            <person name="Yamagata H."/>
            <person name="Yamamoto M."/>
            <person name="Yamamoto S."/>
            <person name="Yamane H."/>
            <person name="Yoshiki S."/>
            <person name="Yoshihara R."/>
            <person name="Yukawa K."/>
            <person name="Zhong H."/>
            <person name="Yano M."/>
            <person name="Yuan Q."/>
            <person name="Ouyang S."/>
            <person name="Liu J."/>
            <person name="Jones K.M."/>
            <person name="Gansberger K."/>
            <person name="Moffat K."/>
            <person name="Hill J."/>
            <person name="Bera J."/>
            <person name="Fadrosh D."/>
            <person name="Jin S."/>
            <person name="Johri S."/>
            <person name="Kim M."/>
            <person name="Overton L."/>
            <person name="Reardon M."/>
            <person name="Tsitrin T."/>
            <person name="Vuong H."/>
            <person name="Weaver B."/>
            <person name="Ciecko A."/>
            <person name="Tallon L."/>
            <person name="Jackson J."/>
            <person name="Pai G."/>
            <person name="Aken S.V."/>
            <person name="Utterback T."/>
            <person name="Reidmuller S."/>
            <person name="Feldblyum T."/>
            <person name="Hsiao J."/>
            <person name="Zismann V."/>
            <person name="Iobst S."/>
            <person name="de Vazeille A.R."/>
            <person name="Buell C.R."/>
            <person name="Ying K."/>
            <person name="Li Y."/>
            <person name="Lu T."/>
            <person name="Huang Y."/>
            <person name="Zhao Q."/>
            <person name="Feng Q."/>
            <person name="Zhang L."/>
            <person name="Zhu J."/>
            <person name="Weng Q."/>
            <person name="Mu J."/>
            <person name="Lu Y."/>
            <person name="Fan D."/>
            <person name="Liu Y."/>
            <person name="Guan J."/>
            <person name="Zhang Y."/>
            <person name="Yu S."/>
            <person name="Liu X."/>
            <person name="Zhang Y."/>
            <person name="Hong G."/>
            <person name="Han B."/>
            <person name="Choisne N."/>
            <person name="Demange N."/>
            <person name="Orjeda G."/>
            <person name="Samain S."/>
            <person name="Cattolico L."/>
            <person name="Pelletier E."/>
            <person name="Couloux A."/>
            <person name="Segurens B."/>
            <person name="Wincker P."/>
            <person name="D'Hont A."/>
            <person name="Scarpelli C."/>
            <person name="Weissenbach J."/>
            <person name="Salanoubat M."/>
            <person name="Quetier F."/>
            <person name="Yu Y."/>
            <person name="Kim H.R."/>
            <person name="Rambo T."/>
            <person name="Currie J."/>
            <person name="Collura K."/>
            <person name="Luo M."/>
            <person name="Yang T."/>
            <person name="Ammiraju J.S.S."/>
            <person name="Engler F."/>
            <person name="Soderlund C."/>
            <person name="Wing R.A."/>
            <person name="Palmer L.E."/>
            <person name="de la Bastide M."/>
            <person name="Spiegel L."/>
            <person name="Nascimento L."/>
            <person name="Zutavern T."/>
            <person name="O'Shaughnessy A."/>
            <person name="Dike S."/>
            <person name="Dedhia N."/>
            <person name="Preston R."/>
            <person name="Balija V."/>
            <person name="McCombie W.R."/>
            <person name="Chow T."/>
            <person name="Chen H."/>
            <person name="Chung M."/>
            <person name="Chen C."/>
            <person name="Shaw J."/>
            <person name="Wu H."/>
            <person name="Hsiao K."/>
            <person name="Chao Y."/>
            <person name="Chu M."/>
            <person name="Cheng C."/>
            <person name="Hour A."/>
            <person name="Lee P."/>
            <person name="Lin S."/>
            <person name="Lin Y."/>
            <person name="Liou J."/>
            <person name="Liu S."/>
            <person name="Hsing Y."/>
            <person name="Raghuvanshi S."/>
            <person name="Mohanty A."/>
            <person name="Bharti A.K."/>
            <person name="Gaur A."/>
            <person name="Gupta V."/>
            <person name="Kumar D."/>
            <person name="Ravi V."/>
            <person name="Vij S."/>
            <person name="Kapur A."/>
            <person name="Khurana P."/>
            <person name="Khurana P."/>
            <person name="Khurana J.P."/>
            <person name="Tyagi A.K."/>
            <person name="Gaikwad K."/>
            <person name="Singh A."/>
            <person name="Dalal V."/>
            <person name="Srivastava S."/>
            <person name="Dixit A."/>
            <person name="Pal A.K."/>
            <person name="Ghazi I.A."/>
            <person name="Yadav M."/>
            <person name="Pandit A."/>
            <person name="Bhargava A."/>
            <person name="Sureshbabu K."/>
            <person name="Batra K."/>
            <person name="Sharma T.R."/>
            <person name="Mohapatra T."/>
            <person name="Singh N.K."/>
            <person name="Messing J."/>
            <person name="Nelson A.B."/>
            <person name="Fuks G."/>
            <person name="Kavchok S."/>
            <person name="Keizer G."/>
            <person name="Linton E."/>
            <person name="Llaca V."/>
            <person name="Song R."/>
            <person name="Tanyolac B."/>
            <person name="Young S."/>
            <person name="Ho-Il K."/>
            <person name="Hahn J.H."/>
            <person name="Sangsakoo G."/>
            <person name="Vanavichit A."/>
            <person name="de Mattos Luiz.A.T."/>
            <person name="Zimmer P.D."/>
            <person name="Malone G."/>
            <person name="Dellagostin O."/>
            <person name="de Oliveira A.C."/>
            <person name="Bevan M."/>
            <person name="Bancroft I."/>
            <person name="Minx P."/>
            <person name="Cordum H."/>
            <person name="Wilson R."/>
            <person name="Cheng Z."/>
            <person name="Jin W."/>
            <person name="Jiang J."/>
            <person name="Leong S.A."/>
            <person name="Iwama H."/>
            <person name="Gojobori T."/>
            <person name="Itoh T."/>
            <person name="Niimura Y."/>
            <person name="Fujii Y."/>
            <person name="Habara T."/>
            <person name="Sakai H."/>
            <person name="Sato Y."/>
            <person name="Wilson G."/>
            <person name="Kumar K."/>
            <person name="McCouch S."/>
            <person name="Juretic N."/>
            <person name="Hoen D."/>
            <person name="Wright S."/>
            <person name="Bruskiewich R."/>
            <person name="Bureau T."/>
            <person name="Miyao A."/>
            <person name="Hirochika H."/>
            <person name="Nishikawa T."/>
            <person name="Kadowaki K."/>
            <person name="Sugiura M."/>
            <person name="Burr B."/>
            <person name="Sasaki T."/>
        </authorList>
    </citation>
    <scope>NUCLEOTIDE SEQUENCE [LARGE SCALE GENOMIC DNA]</scope>
    <source>
        <strain evidence="3">cv. Nipponbare</strain>
    </source>
</reference>
<sequence length="104" mass="11507">HQEPRRRARRPRRRGGGGAPSPRPSSAGCYTFVRSASRRGGYRRLGSSASVSTATDVIWVVVGTTKRERSLFHVDPAVLEAGLVQRVTPRFSVGIKNHLIMHFL</sequence>
<evidence type="ECO:0000313" key="3">
    <source>
        <dbReference type="Proteomes" id="UP000059680"/>
    </source>
</evidence>
<proteinExistence type="predicted"/>
<feature type="region of interest" description="Disordered" evidence="1">
    <location>
        <begin position="1"/>
        <end position="29"/>
    </location>
</feature>
<gene>
    <name evidence="2" type="ordered locus">Os05g0379300</name>
    <name evidence="2" type="ORF">OSNPB_050379300</name>
</gene>
<dbReference type="Gramene" id="Os05t0379300-01">
    <property type="protein sequence ID" value="Os05t0379300-01"/>
    <property type="gene ID" value="Os05g0379300"/>
</dbReference>
<reference evidence="2 3" key="3">
    <citation type="journal article" date="2013" name="Rice">
        <title>Improvement of the Oryza sativa Nipponbare reference genome using next generation sequence and optical map data.</title>
        <authorList>
            <person name="Kawahara Y."/>
            <person name="de la Bastide M."/>
            <person name="Hamilton J.P."/>
            <person name="Kanamori H."/>
            <person name="McCombie W.R."/>
            <person name="Ouyang S."/>
            <person name="Schwartz D.C."/>
            <person name="Tanaka T."/>
            <person name="Wu J."/>
            <person name="Zhou S."/>
            <person name="Childs K.L."/>
            <person name="Davidson R.M."/>
            <person name="Lin H."/>
            <person name="Quesada-Ocampo L."/>
            <person name="Vaillancourt B."/>
            <person name="Sakai H."/>
            <person name="Lee S.S."/>
            <person name="Kim J."/>
            <person name="Numa H."/>
            <person name="Itoh T."/>
            <person name="Buell C.R."/>
            <person name="Matsumoto T."/>
        </authorList>
    </citation>
    <scope>NUCLEOTIDE SEQUENCE [LARGE SCALE GENOMIC DNA]</scope>
    <source>
        <strain evidence="3">cv. Nipponbare</strain>
    </source>
</reference>